<organism evidence="1 2">
    <name type="scientific">Trema orientale</name>
    <name type="common">Charcoal tree</name>
    <name type="synonym">Celtis orientalis</name>
    <dbReference type="NCBI Taxonomy" id="63057"/>
    <lineage>
        <taxon>Eukaryota</taxon>
        <taxon>Viridiplantae</taxon>
        <taxon>Streptophyta</taxon>
        <taxon>Embryophyta</taxon>
        <taxon>Tracheophyta</taxon>
        <taxon>Spermatophyta</taxon>
        <taxon>Magnoliopsida</taxon>
        <taxon>eudicotyledons</taxon>
        <taxon>Gunneridae</taxon>
        <taxon>Pentapetalae</taxon>
        <taxon>rosids</taxon>
        <taxon>fabids</taxon>
        <taxon>Rosales</taxon>
        <taxon>Cannabaceae</taxon>
        <taxon>Trema</taxon>
    </lineage>
</organism>
<reference evidence="2" key="1">
    <citation type="submission" date="2016-06" db="EMBL/GenBank/DDBJ databases">
        <title>Parallel loss of symbiosis genes in relatives of nitrogen-fixing non-legume Parasponia.</title>
        <authorList>
            <person name="Van Velzen R."/>
            <person name="Holmer R."/>
            <person name="Bu F."/>
            <person name="Rutten L."/>
            <person name="Van Zeijl A."/>
            <person name="Liu W."/>
            <person name="Santuari L."/>
            <person name="Cao Q."/>
            <person name="Sharma T."/>
            <person name="Shen D."/>
            <person name="Roswanjaya Y."/>
            <person name="Wardhani T."/>
            <person name="Kalhor M.S."/>
            <person name="Jansen J."/>
            <person name="Van den Hoogen J."/>
            <person name="Gungor B."/>
            <person name="Hartog M."/>
            <person name="Hontelez J."/>
            <person name="Verver J."/>
            <person name="Yang W.-C."/>
            <person name="Schijlen E."/>
            <person name="Repin R."/>
            <person name="Schilthuizen M."/>
            <person name="Schranz E."/>
            <person name="Heidstra R."/>
            <person name="Miyata K."/>
            <person name="Fedorova E."/>
            <person name="Kohlen W."/>
            <person name="Bisseling T."/>
            <person name="Smit S."/>
            <person name="Geurts R."/>
        </authorList>
    </citation>
    <scope>NUCLEOTIDE SEQUENCE [LARGE SCALE GENOMIC DNA]</scope>
    <source>
        <strain evidence="2">cv. RG33-2</strain>
    </source>
</reference>
<evidence type="ECO:0000313" key="1">
    <source>
        <dbReference type="EMBL" id="PON51372.1"/>
    </source>
</evidence>
<name>A0A2P5BRF7_TREOI</name>
<dbReference type="OrthoDB" id="10297903at2759"/>
<sequence length="61" mass="6991">MVLRSRFPFEAGVCRRRFPPTVEFFEPVTVGSGFHDLTAHDRSWGISSRWGSKVTVPVKIR</sequence>
<dbReference type="EMBL" id="JXTC01000473">
    <property type="protein sequence ID" value="PON51372.1"/>
    <property type="molecule type" value="Genomic_DNA"/>
</dbReference>
<proteinExistence type="predicted"/>
<evidence type="ECO:0000313" key="2">
    <source>
        <dbReference type="Proteomes" id="UP000237000"/>
    </source>
</evidence>
<gene>
    <name evidence="1" type="ORF">TorRG33x02_311500</name>
</gene>
<protein>
    <submittedName>
        <fullName evidence="1">Uncharacterized protein</fullName>
    </submittedName>
</protein>
<dbReference type="Proteomes" id="UP000237000">
    <property type="component" value="Unassembled WGS sequence"/>
</dbReference>
<accession>A0A2P5BRF7</accession>
<dbReference type="AlphaFoldDB" id="A0A2P5BRF7"/>
<keyword evidence="2" id="KW-1185">Reference proteome</keyword>
<comment type="caution">
    <text evidence="1">The sequence shown here is derived from an EMBL/GenBank/DDBJ whole genome shotgun (WGS) entry which is preliminary data.</text>
</comment>
<dbReference type="InParanoid" id="A0A2P5BRF7"/>